<reference evidence="3 4" key="1">
    <citation type="submission" date="2015-12" db="EMBL/GenBank/DDBJ databases">
        <title>The genome of Folsomia candida.</title>
        <authorList>
            <person name="Faddeeva A."/>
            <person name="Derks M.F."/>
            <person name="Anvar Y."/>
            <person name="Smit S."/>
            <person name="Van Straalen N."/>
            <person name="Roelofs D."/>
        </authorList>
    </citation>
    <scope>NUCLEOTIDE SEQUENCE [LARGE SCALE GENOMIC DNA]</scope>
    <source>
        <strain evidence="3 4">VU population</strain>
        <tissue evidence="3">Whole body</tissue>
    </source>
</reference>
<feature type="transmembrane region" description="Helical" evidence="1">
    <location>
        <begin position="415"/>
        <end position="436"/>
    </location>
</feature>
<name>A0A226DNS1_FOLCA</name>
<evidence type="ECO:0000256" key="2">
    <source>
        <dbReference type="SAM" id="SignalP"/>
    </source>
</evidence>
<gene>
    <name evidence="3" type="ORF">Fcan01_19047</name>
</gene>
<keyword evidence="4" id="KW-1185">Reference proteome</keyword>
<feature type="signal peptide" evidence="2">
    <location>
        <begin position="1"/>
        <end position="22"/>
    </location>
</feature>
<evidence type="ECO:0000313" key="3">
    <source>
        <dbReference type="EMBL" id="OXA46261.1"/>
    </source>
</evidence>
<feature type="transmembrane region" description="Helical" evidence="1">
    <location>
        <begin position="357"/>
        <end position="376"/>
    </location>
</feature>
<comment type="caution">
    <text evidence="3">The sequence shown here is derived from an EMBL/GenBank/DDBJ whole genome shotgun (WGS) entry which is preliminary data.</text>
</comment>
<dbReference type="Proteomes" id="UP000198287">
    <property type="component" value="Unassembled WGS sequence"/>
</dbReference>
<keyword evidence="1" id="KW-0812">Transmembrane</keyword>
<protein>
    <submittedName>
        <fullName evidence="3">Uncharacterized protein</fullName>
    </submittedName>
</protein>
<organism evidence="3 4">
    <name type="scientific">Folsomia candida</name>
    <name type="common">Springtail</name>
    <dbReference type="NCBI Taxonomy" id="158441"/>
    <lineage>
        <taxon>Eukaryota</taxon>
        <taxon>Metazoa</taxon>
        <taxon>Ecdysozoa</taxon>
        <taxon>Arthropoda</taxon>
        <taxon>Hexapoda</taxon>
        <taxon>Collembola</taxon>
        <taxon>Entomobryomorpha</taxon>
        <taxon>Isotomoidea</taxon>
        <taxon>Isotomidae</taxon>
        <taxon>Proisotominae</taxon>
        <taxon>Folsomia</taxon>
    </lineage>
</organism>
<sequence>MATDHFNPTLLISAILAQIATALCLSDSTIGQAETNGQNTLDIIHAKLTDYFVPFDNCTTMVFFRDKLSWRANLPNYGPIILLDYDIKISLVTGRMIYNKFSVLRRRNPATFCWATLAILPEKASLLLPTEFHVFLNMPSFIYTTLRSHYFVIMTGVQNDVKSYLRNYVMFLRIYITEVILVDVTKEDNSLLRFEYHTIYEIKKPAFGMEPSEAWHQMDCEPPECFSRLVQLIKNFSRQNKYFWTTRGTHSANLLSDIVTKIDIRTLRNSRHPYQRIANLISFHGFLCFIILQDVLAFGFANLTPFHYFDPMQKISTHGLGGYDFIMYDVQKYSFLSCYGIRENSAMLGALSSPFDVTSWACIIILFVMVVLILTIKLKRNMSDGIFLIIGISLENSVSLSGYETRFRQKKYPMFGIRTLISFWTIFVGTIFISWYKTWFTMEMIVPTVYESPWKSVMNVEGIQILMPFDLLAGNIISMVPQIDYFRYKMFYFEILVRCERVWKMYTSGDHNVGERKTAKELFQKLKNHFGMDDRFRFVFGNRTFSPMGTLTQPYDKNVLTDYPIQPVEYDEQDSYGVIKTLKTCGKVALMDEKENIAAITNFLNDNQQEVTFVQGDGDSFFMTVRGWTIPRVRNNYVEKRLKALISSGILTHLKVVYKLWTPSKLLGHYGNWTGPKVKIVSRLDFSSKVTTGFYVCGIGLLICFLVLLAEIVKHKYV</sequence>
<keyword evidence="1" id="KW-0472">Membrane</keyword>
<dbReference type="AlphaFoldDB" id="A0A226DNS1"/>
<evidence type="ECO:0000313" key="4">
    <source>
        <dbReference type="Proteomes" id="UP000198287"/>
    </source>
</evidence>
<keyword evidence="2" id="KW-0732">Signal</keyword>
<feature type="transmembrane region" description="Helical" evidence="1">
    <location>
        <begin position="277"/>
        <end position="301"/>
    </location>
</feature>
<proteinExistence type="predicted"/>
<keyword evidence="1" id="KW-1133">Transmembrane helix</keyword>
<accession>A0A226DNS1</accession>
<feature type="chain" id="PRO_5012172081" evidence="2">
    <location>
        <begin position="23"/>
        <end position="718"/>
    </location>
</feature>
<feature type="transmembrane region" description="Helical" evidence="1">
    <location>
        <begin position="693"/>
        <end position="713"/>
    </location>
</feature>
<dbReference type="EMBL" id="LNIX01000016">
    <property type="protein sequence ID" value="OXA46261.1"/>
    <property type="molecule type" value="Genomic_DNA"/>
</dbReference>
<evidence type="ECO:0000256" key="1">
    <source>
        <dbReference type="SAM" id="Phobius"/>
    </source>
</evidence>